<keyword evidence="3" id="KW-1185">Reference proteome</keyword>
<dbReference type="OrthoDB" id="215598at2"/>
<dbReference type="AlphaFoldDB" id="A0A5C6F084"/>
<name>A0A5C6F084_9BACT</name>
<reference evidence="2 3" key="1">
    <citation type="submission" date="2019-02" db="EMBL/GenBank/DDBJ databases">
        <title>Deep-cultivation of Planctomycetes and their phenomic and genomic characterization uncovers novel biology.</title>
        <authorList>
            <person name="Wiegand S."/>
            <person name="Jogler M."/>
            <person name="Boedeker C."/>
            <person name="Pinto D."/>
            <person name="Vollmers J."/>
            <person name="Rivas-Marin E."/>
            <person name="Kohn T."/>
            <person name="Peeters S.H."/>
            <person name="Heuer A."/>
            <person name="Rast P."/>
            <person name="Oberbeckmann S."/>
            <person name="Bunk B."/>
            <person name="Jeske O."/>
            <person name="Meyerdierks A."/>
            <person name="Storesund J.E."/>
            <person name="Kallscheuer N."/>
            <person name="Luecker S."/>
            <person name="Lage O.M."/>
            <person name="Pohl T."/>
            <person name="Merkel B.J."/>
            <person name="Hornburger P."/>
            <person name="Mueller R.-W."/>
            <person name="Bruemmer F."/>
            <person name="Labrenz M."/>
            <person name="Spormann A.M."/>
            <person name="Op Den Camp H."/>
            <person name="Overmann J."/>
            <person name="Amann R."/>
            <person name="Jetten M.S.M."/>
            <person name="Mascher T."/>
            <person name="Medema M.H."/>
            <person name="Devos D.P."/>
            <person name="Kaster A.-K."/>
            <person name="Ovreas L."/>
            <person name="Rohde M."/>
            <person name="Galperin M.Y."/>
            <person name="Jogler C."/>
        </authorList>
    </citation>
    <scope>NUCLEOTIDE SEQUENCE [LARGE SCALE GENOMIC DNA]</scope>
    <source>
        <strain evidence="2 3">Poly51</strain>
    </source>
</reference>
<dbReference type="Proteomes" id="UP000318288">
    <property type="component" value="Unassembled WGS sequence"/>
</dbReference>
<evidence type="ECO:0000313" key="3">
    <source>
        <dbReference type="Proteomes" id="UP000318288"/>
    </source>
</evidence>
<accession>A0A5C6F084</accession>
<comment type="caution">
    <text evidence="2">The sequence shown here is derived from an EMBL/GenBank/DDBJ whole genome shotgun (WGS) entry which is preliminary data.</text>
</comment>
<gene>
    <name evidence="2" type="ORF">Poly51_34110</name>
</gene>
<organism evidence="2 3">
    <name type="scientific">Rubripirellula tenax</name>
    <dbReference type="NCBI Taxonomy" id="2528015"/>
    <lineage>
        <taxon>Bacteria</taxon>
        <taxon>Pseudomonadati</taxon>
        <taxon>Planctomycetota</taxon>
        <taxon>Planctomycetia</taxon>
        <taxon>Pirellulales</taxon>
        <taxon>Pirellulaceae</taxon>
        <taxon>Rubripirellula</taxon>
    </lineage>
</organism>
<dbReference type="EMBL" id="SJPW01000004">
    <property type="protein sequence ID" value="TWU54692.1"/>
    <property type="molecule type" value="Genomic_DNA"/>
</dbReference>
<feature type="region of interest" description="Disordered" evidence="1">
    <location>
        <begin position="1"/>
        <end position="20"/>
    </location>
</feature>
<evidence type="ECO:0000313" key="2">
    <source>
        <dbReference type="EMBL" id="TWU54692.1"/>
    </source>
</evidence>
<proteinExistence type="predicted"/>
<evidence type="ECO:0000256" key="1">
    <source>
        <dbReference type="SAM" id="MobiDB-lite"/>
    </source>
</evidence>
<sequence>MDADLPNSFKASRRVGKDRSFDREGYRARNFVERLIGWLKESRDVATRYDKLTCSYLSFVQLAAI</sequence>
<protein>
    <submittedName>
        <fullName evidence="2">Uncharacterized protein</fullName>
    </submittedName>
</protein>